<dbReference type="InterPro" id="IPR029018">
    <property type="entry name" value="Hex-like_dom2"/>
</dbReference>
<proteinExistence type="predicted"/>
<dbReference type="SUPFAM" id="SSF55545">
    <property type="entry name" value="beta-N-acetylhexosaminidase-like domain"/>
    <property type="match status" value="1"/>
</dbReference>
<sequence length="778" mass="90507">MGYTFPKELKIVTEQGESARFAADFLKDEIFFRSGAVIPVENAAQADREAEAGEGEILLQTDSELEEETFTLTRKGDGIKIQAVDKRGFLYGVSWVLRKMYLKDRKTGFSEELTDIKIRPSYRMRGHQLGYRDKQNTCPAWTEIEYERYIRDLLIFGSNSIELLPPRTDDNLFSGHFKRDPFELMIELSGIIHSYGMDVHVWYPYLSLSVEGDTFKKEMAEREKIFKAVPYIDGLLIPAGDPGDLPPKEMFQAAKATADVLHRYHPNAKVWLAPQAFSPEEHWYEDFYEEVSKEPDWLYGVCFAPWEKDPIQDMYAQLPERYQKTIRNYPDITHNVSSQFEVPGWDEAFAYTLGRESYNARPCAFRQIHDYHKGYVMGSITYSEGIHDDVNKMVWGNLDYREEAPVEEAVRDYVRFFIDPDLTDELSGLIFKLEESWTGRILENANIDALYEKMMSIDKRVSRETGKNFRYQMLLLRILGDYQTKLRYAHDQQLEKEAYEALQAKEPVDERIEKALNTLRKTWLEPVGVKERFQMQRLADELYRSCKIQLTTTRHKGQYLDRGAWLDTLNMALNDFQYLHQMLNRAKALTTEEEKAQAVEEVVNRCNPGEGGQYFRMGSFEGFSHVKPTLTFAEDPCFVRSPLMAHSTYLIMKTYQSIGWYDEVPFPLAWTHGARSLYGTPLVAEFDGLDPEADYELSVTYQNMLLFDDHFNLKLWAGGELIHTELERKYKNGADPDPTYTWALPKSSYQDGKLKLTWQTYQPEGGCTISEIWIRKKN</sequence>
<dbReference type="RefSeq" id="WP_227616021.1">
    <property type="nucleotide sequence ID" value="NZ_JAJEPR010000035.1"/>
</dbReference>
<protein>
    <submittedName>
        <fullName evidence="2">Glycoside hydrolase family 20 zincin-like fold domain-containing protein</fullName>
    </submittedName>
</protein>
<organism evidence="2 3">
    <name type="scientific">Fusicatenibacter faecihominis</name>
    <dbReference type="NCBI Taxonomy" id="2881276"/>
    <lineage>
        <taxon>Bacteria</taxon>
        <taxon>Bacillati</taxon>
        <taxon>Bacillota</taxon>
        <taxon>Clostridia</taxon>
        <taxon>Lachnospirales</taxon>
        <taxon>Lachnospiraceae</taxon>
        <taxon>Fusicatenibacter</taxon>
    </lineage>
</organism>
<accession>A0AAE3J7N1</accession>
<evidence type="ECO:0000313" key="3">
    <source>
        <dbReference type="Proteomes" id="UP001197875"/>
    </source>
</evidence>
<dbReference type="EMBL" id="JAJEPR010000035">
    <property type="protein sequence ID" value="MCC2191022.1"/>
    <property type="molecule type" value="Genomic_DNA"/>
</dbReference>
<reference evidence="2 3" key="1">
    <citation type="submission" date="2021-10" db="EMBL/GenBank/DDBJ databases">
        <title>Anaerobic single-cell dispensing facilitates the cultivation of human gut bacteria.</title>
        <authorList>
            <person name="Afrizal A."/>
        </authorList>
    </citation>
    <scope>NUCLEOTIDE SEQUENCE [LARGE SCALE GENOMIC DNA]</scope>
    <source>
        <strain evidence="2 3">CLA-AA-H277</strain>
    </source>
</reference>
<evidence type="ECO:0000313" key="2">
    <source>
        <dbReference type="EMBL" id="MCC2191022.1"/>
    </source>
</evidence>
<dbReference type="AlphaFoldDB" id="A0AAE3J7N1"/>
<dbReference type="Proteomes" id="UP001197875">
    <property type="component" value="Unassembled WGS sequence"/>
</dbReference>
<gene>
    <name evidence="2" type="ORF">LKD71_14670</name>
</gene>
<name>A0AAE3J7N1_9FIRM</name>
<dbReference type="GO" id="GO:0005975">
    <property type="term" value="P:carbohydrate metabolic process"/>
    <property type="evidence" value="ECO:0007669"/>
    <property type="project" value="UniProtKB-ARBA"/>
</dbReference>
<evidence type="ECO:0000256" key="1">
    <source>
        <dbReference type="ARBA" id="ARBA00022801"/>
    </source>
</evidence>
<dbReference type="Gene3D" id="3.30.379.10">
    <property type="entry name" value="Chitobiase/beta-hexosaminidase domain 2-like"/>
    <property type="match status" value="1"/>
</dbReference>
<dbReference type="GO" id="GO:0016798">
    <property type="term" value="F:hydrolase activity, acting on glycosyl bonds"/>
    <property type="evidence" value="ECO:0007669"/>
    <property type="project" value="UniProtKB-KW"/>
</dbReference>
<comment type="caution">
    <text evidence="2">The sequence shown here is derived from an EMBL/GenBank/DDBJ whole genome shotgun (WGS) entry which is preliminary data.</text>
</comment>
<keyword evidence="3" id="KW-1185">Reference proteome</keyword>
<keyword evidence="1 2" id="KW-0378">Hydrolase</keyword>